<keyword evidence="2" id="KW-1133">Transmembrane helix</keyword>
<protein>
    <submittedName>
        <fullName evidence="3">Uncharacterized protein</fullName>
    </submittedName>
</protein>
<keyword evidence="2" id="KW-0472">Membrane</keyword>
<organism evidence="3 4">
    <name type="scientific">Mycolicibacterium psychrotolerans</name>
    <dbReference type="NCBI Taxonomy" id="216929"/>
    <lineage>
        <taxon>Bacteria</taxon>
        <taxon>Bacillati</taxon>
        <taxon>Actinomycetota</taxon>
        <taxon>Actinomycetes</taxon>
        <taxon>Mycobacteriales</taxon>
        <taxon>Mycobacteriaceae</taxon>
        <taxon>Mycolicibacterium</taxon>
    </lineage>
</organism>
<name>A0A7I7M9A1_9MYCO</name>
<feature type="region of interest" description="Disordered" evidence="1">
    <location>
        <begin position="153"/>
        <end position="181"/>
    </location>
</feature>
<reference evidence="3 4" key="1">
    <citation type="journal article" date="2019" name="Emerg. Microbes Infect.">
        <title>Comprehensive subspecies identification of 175 nontuberculous mycobacteria species based on 7547 genomic profiles.</title>
        <authorList>
            <person name="Matsumoto Y."/>
            <person name="Kinjo T."/>
            <person name="Motooka D."/>
            <person name="Nabeya D."/>
            <person name="Jung N."/>
            <person name="Uechi K."/>
            <person name="Horii T."/>
            <person name="Iida T."/>
            <person name="Fujita J."/>
            <person name="Nakamura S."/>
        </authorList>
    </citation>
    <scope>NUCLEOTIDE SEQUENCE [LARGE SCALE GENOMIC DNA]</scope>
    <source>
        <strain evidence="3 4">JCM 13323</strain>
    </source>
</reference>
<evidence type="ECO:0000313" key="3">
    <source>
        <dbReference type="EMBL" id="BBX67929.1"/>
    </source>
</evidence>
<keyword evidence="4" id="KW-1185">Reference proteome</keyword>
<evidence type="ECO:0000256" key="2">
    <source>
        <dbReference type="SAM" id="Phobius"/>
    </source>
</evidence>
<evidence type="ECO:0000313" key="4">
    <source>
        <dbReference type="Proteomes" id="UP000466514"/>
    </source>
</evidence>
<dbReference type="Proteomes" id="UP000466514">
    <property type="component" value="Chromosome"/>
</dbReference>
<proteinExistence type="predicted"/>
<feature type="transmembrane region" description="Helical" evidence="2">
    <location>
        <begin position="20"/>
        <end position="41"/>
    </location>
</feature>
<feature type="compositionally biased region" description="Pro residues" evidence="1">
    <location>
        <begin position="158"/>
        <end position="181"/>
    </location>
</feature>
<evidence type="ECO:0000256" key="1">
    <source>
        <dbReference type="SAM" id="MobiDB-lite"/>
    </source>
</evidence>
<dbReference type="EMBL" id="AP022574">
    <property type="protein sequence ID" value="BBX67929.1"/>
    <property type="molecule type" value="Genomic_DNA"/>
</dbReference>
<dbReference type="AlphaFoldDB" id="A0A7I7M9A1"/>
<gene>
    <name evidence="3" type="ORF">MPSYJ_13900</name>
</gene>
<dbReference type="KEGG" id="mpsc:MPSYJ_13900"/>
<dbReference type="RefSeq" id="WP_163721085.1">
    <property type="nucleotide sequence ID" value="NZ_AP022574.1"/>
</dbReference>
<sequence length="181" mass="18961">MAPAAAVSRYPAQVTFRKLLAALAIVGVLASGVGIASLVLVTRSDQQQASAPRRNPPAPPPPSVPTVKEFLIGVTVTAQTCDPAGMCVYTYTIEPKYVGLHPFPETPFTVEYEVVGGNQPQPGKFTVQGEKAEIYKDVQIEGPPGARLSANVLRVVEEPPPPPPPPGAPPPPPPPAEPPQP</sequence>
<accession>A0A7I7M9A1</accession>
<keyword evidence="2" id="KW-0812">Transmembrane</keyword>